<dbReference type="InterPro" id="IPR027417">
    <property type="entry name" value="P-loop_NTPase"/>
</dbReference>
<name>A0ABY3ZPV6_9RHOB</name>
<evidence type="ECO:0008006" key="3">
    <source>
        <dbReference type="Google" id="ProtNLM"/>
    </source>
</evidence>
<keyword evidence="2" id="KW-1185">Reference proteome</keyword>
<proteinExistence type="predicted"/>
<evidence type="ECO:0000313" key="2">
    <source>
        <dbReference type="Proteomes" id="UP000831019"/>
    </source>
</evidence>
<accession>A0ABY3ZPV6</accession>
<sequence>MLYVSVHIPKTAGTSFAKSLEQAFAPSEVQLDYQHERDHALVAAQGVEAAKTHQEWLSPPLLQLAWRYRKDLAELPKSIRLVHGHFPARKYHRALTWRKPFYITWVREPFARAISNYFYWQSFDANTMPDPLVRTILLERWDLETYLFHPALRNYQSLFLKGLPWKRIDFLGVTETFAKDLTTLSQMIKRPLKPFVENAGPIANAADKHAHLRNRFLAYHDIDAQLYQYALDRQKLQTIQAPAST</sequence>
<gene>
    <name evidence="1" type="ORF">DSM109990_03535</name>
</gene>
<geneLocation type="plasmid" evidence="1 2">
    <name>pDSM109990_a</name>
</geneLocation>
<keyword evidence="1" id="KW-0614">Plasmid</keyword>
<evidence type="ECO:0000313" key="1">
    <source>
        <dbReference type="EMBL" id="UOA16651.1"/>
    </source>
</evidence>
<dbReference type="Gene3D" id="3.40.50.300">
    <property type="entry name" value="P-loop containing nucleotide triphosphate hydrolases"/>
    <property type="match status" value="1"/>
</dbReference>
<dbReference type="RefSeq" id="WP_243263356.1">
    <property type="nucleotide sequence ID" value="NZ_CP085145.1"/>
</dbReference>
<dbReference type="Proteomes" id="UP000831019">
    <property type="component" value="Plasmid pDSM109990_a"/>
</dbReference>
<protein>
    <recommendedName>
        <fullName evidence="3">Sulfotransferase family protein</fullName>
    </recommendedName>
</protein>
<dbReference type="EMBL" id="CP085145">
    <property type="protein sequence ID" value="UOA16651.1"/>
    <property type="molecule type" value="Genomic_DNA"/>
</dbReference>
<reference evidence="2" key="1">
    <citation type="journal article" date="2022" name="Microorganisms">
        <title>Beyond the ABCs#Discovery of Three New Plasmid Types in Rhodobacterales (RepQ, RepY, RepW).</title>
        <authorList>
            <person name="Freese H.M."/>
            <person name="Ringel V."/>
            <person name="Overmann J."/>
            <person name="Petersen J."/>
        </authorList>
    </citation>
    <scope>NUCLEOTIDE SEQUENCE [LARGE SCALE GENOMIC DNA]</scope>
    <source>
        <strain evidence="2">DSM 109990</strain>
        <plasmid evidence="2">pDSM109990_a</plasmid>
    </source>
</reference>
<dbReference type="SUPFAM" id="SSF52540">
    <property type="entry name" value="P-loop containing nucleoside triphosphate hydrolases"/>
    <property type="match status" value="1"/>
</dbReference>
<organism evidence="1 2">
    <name type="scientific">Sulfitobacter dubius</name>
    <dbReference type="NCBI Taxonomy" id="218673"/>
    <lineage>
        <taxon>Bacteria</taxon>
        <taxon>Pseudomonadati</taxon>
        <taxon>Pseudomonadota</taxon>
        <taxon>Alphaproteobacteria</taxon>
        <taxon>Rhodobacterales</taxon>
        <taxon>Roseobacteraceae</taxon>
        <taxon>Sulfitobacter</taxon>
    </lineage>
</organism>